<evidence type="ECO:0000313" key="3">
    <source>
        <dbReference type="EMBL" id="KAF2736115.1"/>
    </source>
</evidence>
<feature type="coiled-coil region" evidence="1">
    <location>
        <begin position="303"/>
        <end position="337"/>
    </location>
</feature>
<feature type="compositionally biased region" description="Polar residues" evidence="2">
    <location>
        <begin position="80"/>
        <end position="94"/>
    </location>
</feature>
<reference evidence="3" key="1">
    <citation type="journal article" date="2020" name="Stud. Mycol.">
        <title>101 Dothideomycetes genomes: a test case for predicting lifestyles and emergence of pathogens.</title>
        <authorList>
            <person name="Haridas S."/>
            <person name="Albert R."/>
            <person name="Binder M."/>
            <person name="Bloem J."/>
            <person name="Labutti K."/>
            <person name="Salamov A."/>
            <person name="Andreopoulos B."/>
            <person name="Baker S."/>
            <person name="Barry K."/>
            <person name="Bills G."/>
            <person name="Bluhm B."/>
            <person name="Cannon C."/>
            <person name="Castanera R."/>
            <person name="Culley D."/>
            <person name="Daum C."/>
            <person name="Ezra D."/>
            <person name="Gonzalez J."/>
            <person name="Henrissat B."/>
            <person name="Kuo A."/>
            <person name="Liang C."/>
            <person name="Lipzen A."/>
            <person name="Lutzoni F."/>
            <person name="Magnuson J."/>
            <person name="Mondo S."/>
            <person name="Nolan M."/>
            <person name="Ohm R."/>
            <person name="Pangilinan J."/>
            <person name="Park H.-J."/>
            <person name="Ramirez L."/>
            <person name="Alfaro M."/>
            <person name="Sun H."/>
            <person name="Tritt A."/>
            <person name="Yoshinaga Y."/>
            <person name="Zwiers L.-H."/>
            <person name="Turgeon B."/>
            <person name="Goodwin S."/>
            <person name="Spatafora J."/>
            <person name="Crous P."/>
            <person name="Grigoriev I."/>
        </authorList>
    </citation>
    <scope>NUCLEOTIDE SEQUENCE</scope>
    <source>
        <strain evidence="3">CBS 125425</strain>
    </source>
</reference>
<evidence type="ECO:0000313" key="4">
    <source>
        <dbReference type="Proteomes" id="UP000799444"/>
    </source>
</evidence>
<comment type="caution">
    <text evidence="3">The sequence shown here is derived from an EMBL/GenBank/DDBJ whole genome shotgun (WGS) entry which is preliminary data.</text>
</comment>
<accession>A0A9P4R0Z8</accession>
<feature type="compositionally biased region" description="Low complexity" evidence="2">
    <location>
        <begin position="217"/>
        <end position="231"/>
    </location>
</feature>
<protein>
    <submittedName>
        <fullName evidence="3">Uncharacterized protein</fullName>
    </submittedName>
</protein>
<feature type="region of interest" description="Disordered" evidence="2">
    <location>
        <begin position="1"/>
        <end position="106"/>
    </location>
</feature>
<organism evidence="3 4">
    <name type="scientific">Polyplosphaeria fusca</name>
    <dbReference type="NCBI Taxonomy" id="682080"/>
    <lineage>
        <taxon>Eukaryota</taxon>
        <taxon>Fungi</taxon>
        <taxon>Dikarya</taxon>
        <taxon>Ascomycota</taxon>
        <taxon>Pezizomycotina</taxon>
        <taxon>Dothideomycetes</taxon>
        <taxon>Pleosporomycetidae</taxon>
        <taxon>Pleosporales</taxon>
        <taxon>Tetraplosphaeriaceae</taxon>
        <taxon>Polyplosphaeria</taxon>
    </lineage>
</organism>
<evidence type="ECO:0000256" key="1">
    <source>
        <dbReference type="SAM" id="Coils"/>
    </source>
</evidence>
<feature type="compositionally biased region" description="Low complexity" evidence="2">
    <location>
        <begin position="14"/>
        <end position="25"/>
    </location>
</feature>
<dbReference type="Proteomes" id="UP000799444">
    <property type="component" value="Unassembled WGS sequence"/>
</dbReference>
<feature type="compositionally biased region" description="Basic and acidic residues" evidence="2">
    <location>
        <begin position="232"/>
        <end position="241"/>
    </location>
</feature>
<sequence>MEPDEHDEHHAQQSESTVPTEPSTTNKRKPSKGTQLNSRPVAKQPKLNNAEGKTKKPPSTPMLGPQVGLNPSHSLVRFAQNASSSHGVVQNQQPHGPPATFNHANAAAPPGQNNAMAHHLQQVNSSHTGQNNATAHLQQANSSHIGQMSAVAYHLYQANSLHNGLQQQNAKLIEDGRTCENMLRSEQADNVQLKQELQREQAGTTQLKQEIDRLTEASEAAAEANSNNLDSAKQELQREQAHSAQLKQEIDRLTQARNVAENNSANMQLIISQVQHKERENERRSALLNEDALRLGKTTKVDNTKTTDSLKELEQELETEQARVKQLTKKIDRVKEVGKGAGIKDADTINTPQEDLQQARANATATLETSGDLVRTLEQRGEAKDKEQVQRLKDLLKRFKEELEKIE</sequence>
<keyword evidence="1" id="KW-0175">Coiled coil</keyword>
<feature type="region of interest" description="Disordered" evidence="2">
    <location>
        <begin position="216"/>
        <end position="244"/>
    </location>
</feature>
<name>A0A9P4R0Z8_9PLEO</name>
<keyword evidence="4" id="KW-1185">Reference proteome</keyword>
<gene>
    <name evidence="3" type="ORF">EJ04DRAFT_562711</name>
</gene>
<dbReference type="AlphaFoldDB" id="A0A9P4R0Z8"/>
<proteinExistence type="predicted"/>
<dbReference type="EMBL" id="ML996128">
    <property type="protein sequence ID" value="KAF2736115.1"/>
    <property type="molecule type" value="Genomic_DNA"/>
</dbReference>
<feature type="compositionally biased region" description="Basic and acidic residues" evidence="2">
    <location>
        <begin position="1"/>
        <end position="12"/>
    </location>
</feature>
<evidence type="ECO:0000256" key="2">
    <source>
        <dbReference type="SAM" id="MobiDB-lite"/>
    </source>
</evidence>